<dbReference type="AlphaFoldDB" id="W6JTR5"/>
<accession>W6JTR5</accession>
<feature type="transmembrane region" description="Helical" evidence="6">
    <location>
        <begin position="12"/>
        <end position="33"/>
    </location>
</feature>
<evidence type="ECO:0000256" key="2">
    <source>
        <dbReference type="ARBA" id="ARBA00022475"/>
    </source>
</evidence>
<dbReference type="Proteomes" id="UP000035763">
    <property type="component" value="Unassembled WGS sequence"/>
</dbReference>
<comment type="caution">
    <text evidence="8">The sequence shown here is derived from an EMBL/GenBank/DDBJ whole genome shotgun (WGS) entry which is preliminary data.</text>
</comment>
<dbReference type="Pfam" id="PF06271">
    <property type="entry name" value="RDD"/>
    <property type="match status" value="1"/>
</dbReference>
<evidence type="ECO:0000256" key="1">
    <source>
        <dbReference type="ARBA" id="ARBA00004651"/>
    </source>
</evidence>
<evidence type="ECO:0000256" key="3">
    <source>
        <dbReference type="ARBA" id="ARBA00022692"/>
    </source>
</evidence>
<keyword evidence="5 6" id="KW-0472">Membrane</keyword>
<evidence type="ECO:0000313" key="9">
    <source>
        <dbReference type="Proteomes" id="UP000035763"/>
    </source>
</evidence>
<comment type="subcellular location">
    <subcellularLocation>
        <location evidence="1">Cell membrane</location>
        <topology evidence="1">Multi-pass membrane protein</topology>
    </subcellularLocation>
</comment>
<keyword evidence="2" id="KW-1003">Cell membrane</keyword>
<evidence type="ECO:0000313" key="8">
    <source>
        <dbReference type="EMBL" id="CCH71871.1"/>
    </source>
</evidence>
<feature type="domain" description="RDD" evidence="7">
    <location>
        <begin position="3"/>
        <end position="172"/>
    </location>
</feature>
<evidence type="ECO:0000259" key="7">
    <source>
        <dbReference type="Pfam" id="PF06271"/>
    </source>
</evidence>
<evidence type="ECO:0000256" key="4">
    <source>
        <dbReference type="ARBA" id="ARBA00022989"/>
    </source>
</evidence>
<evidence type="ECO:0000256" key="5">
    <source>
        <dbReference type="ARBA" id="ARBA00023136"/>
    </source>
</evidence>
<reference evidence="8 9" key="1">
    <citation type="journal article" date="2013" name="ISME J.">
        <title>A metabolic model for members of the genus Tetrasphaera involved in enhanced biological phosphorus removal.</title>
        <authorList>
            <person name="Kristiansen R."/>
            <person name="Nguyen H.T.T."/>
            <person name="Saunders A.M."/>
            <person name="Nielsen J.L."/>
            <person name="Wimmer R."/>
            <person name="Le V.Q."/>
            <person name="McIlroy S.J."/>
            <person name="Petrovski S."/>
            <person name="Seviour R.J."/>
            <person name="Calteau A."/>
            <person name="Nielsen K.L."/>
            <person name="Nielsen P.H."/>
        </authorList>
    </citation>
    <scope>NUCLEOTIDE SEQUENCE [LARGE SCALE GENOMIC DNA]</scope>
    <source>
        <strain evidence="8 9">Ben110</strain>
    </source>
</reference>
<gene>
    <name evidence="8" type="ORF">BN11_1170001</name>
</gene>
<dbReference type="EMBL" id="CAJA01000021">
    <property type="protein sequence ID" value="CCH71871.1"/>
    <property type="molecule type" value="Genomic_DNA"/>
</dbReference>
<feature type="transmembrane region" description="Helical" evidence="6">
    <location>
        <begin position="126"/>
        <end position="152"/>
    </location>
</feature>
<feature type="transmembrane region" description="Helical" evidence="6">
    <location>
        <begin position="73"/>
        <end position="92"/>
    </location>
</feature>
<dbReference type="InterPro" id="IPR010432">
    <property type="entry name" value="RDD"/>
</dbReference>
<name>W6JTR5_9MICO</name>
<dbReference type="PANTHER" id="PTHR36115">
    <property type="entry name" value="PROLINE-RICH ANTIGEN HOMOLOG-RELATED"/>
    <property type="match status" value="1"/>
</dbReference>
<organism evidence="8 9">
    <name type="scientific">Nostocoides australiense Ben110</name>
    <dbReference type="NCBI Taxonomy" id="1193182"/>
    <lineage>
        <taxon>Bacteria</taxon>
        <taxon>Bacillati</taxon>
        <taxon>Actinomycetota</taxon>
        <taxon>Actinomycetes</taxon>
        <taxon>Micrococcales</taxon>
        <taxon>Intrasporangiaceae</taxon>
        <taxon>Nostocoides</taxon>
    </lineage>
</organism>
<dbReference type="GO" id="GO:0005886">
    <property type="term" value="C:plasma membrane"/>
    <property type="evidence" value="ECO:0007669"/>
    <property type="project" value="UniProtKB-SubCell"/>
</dbReference>
<dbReference type="STRING" id="1193182.BN11_1170001"/>
<keyword evidence="3 6" id="KW-0812">Transmembrane</keyword>
<evidence type="ECO:0000256" key="6">
    <source>
        <dbReference type="SAM" id="Phobius"/>
    </source>
</evidence>
<keyword evidence="9" id="KW-1185">Reference proteome</keyword>
<sequence>MPLAGYWQRVGAYILDLLIVGALTAICGGYWLLKAIRPWLDQVTDAINSSTTDPQRLEDLSNSLSTYLTGRDFMIFTAISLLVGLIYHVFFLTRTGATPGKMALRISVRERERPGPLPVQVALRRYLLTFVVNVLGWVPGLLSVLAGLVGIADLLWPAWDPKRQALHDKIAGTNVVRGKQPRTPANS</sequence>
<proteinExistence type="predicted"/>
<keyword evidence="4 6" id="KW-1133">Transmembrane helix</keyword>
<dbReference type="InterPro" id="IPR051791">
    <property type="entry name" value="Pra-immunoreactive"/>
</dbReference>
<protein>
    <submittedName>
        <fullName evidence="8">RDD domain containing protein</fullName>
    </submittedName>
</protein>